<sequence length="122" mass="13007">MATVDETLKGALEIEGAIAAALVDYESGMCLGSAGGGTLDLEVAAAGNTDVVRAELRTLQRLGLDDVPEDILATLGTQFHLIRLLQSRNGQGLFLYLVLDRGRANLAMARRLLTVLERGIEL</sequence>
<evidence type="ECO:0000313" key="2">
    <source>
        <dbReference type="Proteomes" id="UP001555826"/>
    </source>
</evidence>
<name>A0ABV3P8F7_9ACTN</name>
<keyword evidence="2" id="KW-1185">Reference proteome</keyword>
<proteinExistence type="predicted"/>
<dbReference type="RefSeq" id="WP_367638589.1">
    <property type="nucleotide sequence ID" value="NZ_JBFNQN010000007.1"/>
</dbReference>
<dbReference type="EMBL" id="JBFNQN010000007">
    <property type="protein sequence ID" value="MEW9265497.1"/>
    <property type="molecule type" value="Genomic_DNA"/>
</dbReference>
<evidence type="ECO:0008006" key="3">
    <source>
        <dbReference type="Google" id="ProtNLM"/>
    </source>
</evidence>
<comment type="caution">
    <text evidence="1">The sequence shown here is derived from an EMBL/GenBank/DDBJ whole genome shotgun (WGS) entry which is preliminary data.</text>
</comment>
<accession>A0ABV3P8F7</accession>
<reference evidence="1 2" key="1">
    <citation type="submission" date="2024-07" db="EMBL/GenBank/DDBJ databases">
        <authorList>
            <person name="Thanompreechachai J."/>
            <person name="Duangmal K."/>
        </authorList>
    </citation>
    <scope>NUCLEOTIDE SEQUENCE [LARGE SCALE GENOMIC DNA]</scope>
    <source>
        <strain evidence="1 2">KCTC 19886</strain>
    </source>
</reference>
<organism evidence="1 2">
    <name type="scientific">Kineococcus endophyticus</name>
    <dbReference type="NCBI Taxonomy" id="1181883"/>
    <lineage>
        <taxon>Bacteria</taxon>
        <taxon>Bacillati</taxon>
        <taxon>Actinomycetota</taxon>
        <taxon>Actinomycetes</taxon>
        <taxon>Kineosporiales</taxon>
        <taxon>Kineosporiaceae</taxon>
        <taxon>Kineococcus</taxon>
    </lineage>
</organism>
<evidence type="ECO:0000313" key="1">
    <source>
        <dbReference type="EMBL" id="MEW9265497.1"/>
    </source>
</evidence>
<dbReference type="Proteomes" id="UP001555826">
    <property type="component" value="Unassembled WGS sequence"/>
</dbReference>
<gene>
    <name evidence="1" type="ORF">AB1207_12110</name>
</gene>
<protein>
    <recommendedName>
        <fullName evidence="3">Roadblock/LC7 domain-containing protein</fullName>
    </recommendedName>
</protein>